<sequence>MTHDMDLVIRNAHCATACMTFDCDIGVKDGVIRQLGGKMSSPDEIDANGRWVLPGGIDSHVHFDQRKTHGGQNADDFYTGTVSAACGGTTTVIPFAAQHRTQSVKWAIEEYHARATGNAVIDYNFHLILSDPAHPDFTEELSEVCDAGIKSLKVFTTYPAIRLDDDALLDIFNKAKLHGCLVMVHCENSGIIDFVTQRLLDQDMTAPKYHLASRPAIAEAEAVMRICAIAELFNVPTMIVHVSSGRSLKIIDMARDNGATIFAETCTQYLTLPQSLLDQPDQEGAKGICSPPLRSAAESEALWQAVCDGTLDVVSSDHSPYRFDETGKFAHGRDVPFTRISNGLPGVELRMPLFFTHAVQTGRIDINRFVALTSANAAEIYGLSGRKGTIAVGADADLCIWDDDYRWTINNDRMHHNVDFTPYEGMEVTAWPAVTLSRGRVVARYHDFTGTRGDGQFLVADAALTRHEMTATQKELNAFGLRLSPRQ</sequence>
<evidence type="ECO:0000256" key="1">
    <source>
        <dbReference type="ARBA" id="ARBA00001947"/>
    </source>
</evidence>
<feature type="domain" description="Amidohydrolase-related" evidence="6">
    <location>
        <begin position="51"/>
        <end position="442"/>
    </location>
</feature>
<dbReference type="Pfam" id="PF01979">
    <property type="entry name" value="Amidohydro_1"/>
    <property type="match status" value="1"/>
</dbReference>
<evidence type="ECO:0000256" key="4">
    <source>
        <dbReference type="ARBA" id="ARBA00022801"/>
    </source>
</evidence>
<comment type="PTM">
    <text evidence="5">Carbamylation allows a single lysine to coordinate two divalent metal cations.</text>
</comment>
<dbReference type="EC" id="3.5.2.-" evidence="7"/>
<keyword evidence="3" id="KW-0479">Metal-binding</keyword>
<keyword evidence="8" id="KW-1185">Reference proteome</keyword>
<dbReference type="InterPro" id="IPR011059">
    <property type="entry name" value="Metal-dep_hydrolase_composite"/>
</dbReference>
<dbReference type="GO" id="GO:0046872">
    <property type="term" value="F:metal ion binding"/>
    <property type="evidence" value="ECO:0007669"/>
    <property type="project" value="UniProtKB-KW"/>
</dbReference>
<dbReference type="AlphaFoldDB" id="A0A222E2L3"/>
<dbReference type="FunFam" id="3.20.20.140:FF:000174">
    <property type="entry name" value="Dihydropyrimidinase-related protein 2"/>
    <property type="match status" value="1"/>
</dbReference>
<evidence type="ECO:0000313" key="7">
    <source>
        <dbReference type="EMBL" id="ASP20459.1"/>
    </source>
</evidence>
<reference evidence="7 8" key="1">
    <citation type="submission" date="2017-07" db="EMBL/GenBank/DDBJ databases">
        <title>Genome Sequence of Antarctobacter heliothermus Strain SMS3 Isolated from a culture of the Diatom Skeletonema marinoi.</title>
        <authorList>
            <person name="Topel M."/>
            <person name="Pinder M.I.M."/>
            <person name="Johansson O.N."/>
            <person name="Kourtchenko O."/>
            <person name="Godhe A."/>
            <person name="Clarke A.K."/>
        </authorList>
    </citation>
    <scope>NUCLEOTIDE SEQUENCE [LARGE SCALE GENOMIC DNA]</scope>
    <source>
        <strain evidence="7 8">SMS3</strain>
    </source>
</reference>
<comment type="cofactor">
    <cofactor evidence="1">
        <name>Zn(2+)</name>
        <dbReference type="ChEBI" id="CHEBI:29105"/>
    </cofactor>
</comment>
<dbReference type="Proteomes" id="UP000203589">
    <property type="component" value="Chromosome"/>
</dbReference>
<dbReference type="SUPFAM" id="SSF51556">
    <property type="entry name" value="Metallo-dependent hydrolases"/>
    <property type="match status" value="1"/>
</dbReference>
<dbReference type="SUPFAM" id="SSF51338">
    <property type="entry name" value="Composite domain of metallo-dependent hydrolases"/>
    <property type="match status" value="2"/>
</dbReference>
<dbReference type="KEGG" id="aht:ANTHELSMS3_01770"/>
<dbReference type="InterPro" id="IPR011778">
    <property type="entry name" value="Hydantoinase/dihydroPyrase"/>
</dbReference>
<proteinExistence type="inferred from homology"/>
<dbReference type="EMBL" id="CP022540">
    <property type="protein sequence ID" value="ASP20459.1"/>
    <property type="molecule type" value="Genomic_DNA"/>
</dbReference>
<comment type="similarity">
    <text evidence="2">Belongs to the metallo-dependent hydrolases superfamily. Hydantoinase/dihydropyrimidinase family.</text>
</comment>
<accession>A0A222E2L3</accession>
<gene>
    <name evidence="7" type="ORF">ANTHELSMS3_01770</name>
</gene>
<dbReference type="Gene3D" id="3.20.20.140">
    <property type="entry name" value="Metal-dependent hydrolases"/>
    <property type="match status" value="1"/>
</dbReference>
<dbReference type="PANTHER" id="PTHR11647">
    <property type="entry name" value="HYDRANTOINASE/DIHYDROPYRIMIDINASE FAMILY MEMBER"/>
    <property type="match status" value="1"/>
</dbReference>
<evidence type="ECO:0000256" key="3">
    <source>
        <dbReference type="ARBA" id="ARBA00022723"/>
    </source>
</evidence>
<dbReference type="RefSeq" id="WP_094034532.1">
    <property type="nucleotide sequence ID" value="NZ_CP022540.1"/>
</dbReference>
<keyword evidence="4 7" id="KW-0378">Hydrolase</keyword>
<feature type="modified residue" description="N6-carboxylysine" evidence="5">
    <location>
        <position position="153"/>
    </location>
</feature>
<evidence type="ECO:0000256" key="5">
    <source>
        <dbReference type="PIRSR" id="PIRSR611778-50"/>
    </source>
</evidence>
<dbReference type="CDD" id="cd01314">
    <property type="entry name" value="D-HYD"/>
    <property type="match status" value="1"/>
</dbReference>
<organism evidence="7 8">
    <name type="scientific">Antarctobacter heliothermus</name>
    <dbReference type="NCBI Taxonomy" id="74033"/>
    <lineage>
        <taxon>Bacteria</taxon>
        <taxon>Pseudomonadati</taxon>
        <taxon>Pseudomonadota</taxon>
        <taxon>Alphaproteobacteria</taxon>
        <taxon>Rhodobacterales</taxon>
        <taxon>Roseobacteraceae</taxon>
        <taxon>Antarctobacter</taxon>
    </lineage>
</organism>
<dbReference type="InterPro" id="IPR032466">
    <property type="entry name" value="Metal_Hydrolase"/>
</dbReference>
<dbReference type="OrthoDB" id="9775759at2"/>
<evidence type="ECO:0000256" key="2">
    <source>
        <dbReference type="ARBA" id="ARBA00008829"/>
    </source>
</evidence>
<dbReference type="InterPro" id="IPR050378">
    <property type="entry name" value="Metallo-dep_Hydrolases_sf"/>
</dbReference>
<name>A0A222E2L3_9RHOB</name>
<evidence type="ECO:0000259" key="6">
    <source>
        <dbReference type="Pfam" id="PF01979"/>
    </source>
</evidence>
<evidence type="ECO:0000313" key="8">
    <source>
        <dbReference type="Proteomes" id="UP000203589"/>
    </source>
</evidence>
<dbReference type="Gene3D" id="2.30.40.10">
    <property type="entry name" value="Urease, subunit C, domain 1"/>
    <property type="match status" value="1"/>
</dbReference>
<dbReference type="InterPro" id="IPR006680">
    <property type="entry name" value="Amidohydro-rel"/>
</dbReference>
<dbReference type="GO" id="GO:0005829">
    <property type="term" value="C:cytosol"/>
    <property type="evidence" value="ECO:0007669"/>
    <property type="project" value="TreeGrafter"/>
</dbReference>
<dbReference type="PANTHER" id="PTHR11647:SF1">
    <property type="entry name" value="COLLAPSIN RESPONSE MEDIATOR PROTEIN"/>
    <property type="match status" value="1"/>
</dbReference>
<dbReference type="NCBIfam" id="TIGR02033">
    <property type="entry name" value="D-hydantoinase"/>
    <property type="match status" value="1"/>
</dbReference>
<dbReference type="GO" id="GO:0016812">
    <property type="term" value="F:hydrolase activity, acting on carbon-nitrogen (but not peptide) bonds, in cyclic amides"/>
    <property type="evidence" value="ECO:0007669"/>
    <property type="project" value="TreeGrafter"/>
</dbReference>
<protein>
    <submittedName>
        <fullName evidence="7">D-hydantoinase</fullName>
        <ecNumber evidence="7">3.5.2.-</ecNumber>
    </submittedName>
</protein>